<dbReference type="EMBL" id="HF679134">
    <property type="protein sequence ID" value="CCU56474.1"/>
    <property type="molecule type" value="Genomic_DNA"/>
</dbReference>
<sequence length="118" mass="13930">MNDSTYVDMRIIKKDVKNKTYIKSFSCEHIYENYVMKKIDCNDNIYKPQSSQIYASILNINNDTIKCKNEYPSYATIIFDDKYENNLKCDCCCNKCCCRKIYDKEVVKSPKTKKNLVV</sequence>
<dbReference type="Proteomes" id="UP000792671">
    <property type="component" value="Genome"/>
</dbReference>
<dbReference type="GeneID" id="15613898"/>
<dbReference type="KEGG" id="vg:15613898"/>
<organism evidence="1 2">
    <name type="scientific">Mythimna separata entomopoxvirus 'L'</name>
    <dbReference type="NCBI Taxonomy" id="1293572"/>
    <lineage>
        <taxon>Viruses</taxon>
        <taxon>Varidnaviria</taxon>
        <taxon>Bamfordvirae</taxon>
        <taxon>Nucleocytoviricota</taxon>
        <taxon>Pokkesviricetes</taxon>
        <taxon>Chitovirales</taxon>
        <taxon>Poxviridae</taxon>
        <taxon>Entomopoxvirinae</taxon>
        <taxon>Betaentomopoxvirus</taxon>
        <taxon>Betaentomopoxvirus mseparata</taxon>
        <taxon>Mythimna separata entomopoxvirus</taxon>
    </lineage>
</organism>
<evidence type="ECO:0000313" key="2">
    <source>
        <dbReference type="Proteomes" id="UP000792671"/>
    </source>
</evidence>
<name>A0A916KQF0_9POXV</name>
<accession>A0A916KQF0</accession>
<protein>
    <submittedName>
        <fullName evidence="1">Uncharacterized protein</fullName>
    </submittedName>
</protein>
<dbReference type="OrthoDB" id="41126at10239"/>
<dbReference type="RefSeq" id="YP_008003793.1">
    <property type="nucleotide sequence ID" value="NC_021246.1"/>
</dbReference>
<proteinExistence type="predicted"/>
<gene>
    <name evidence="1" type="ORF">MYSEV_276</name>
</gene>
<evidence type="ECO:0000313" key="1">
    <source>
        <dbReference type="EMBL" id="CCU56474.1"/>
    </source>
</evidence>
<keyword evidence="2" id="KW-1185">Reference proteome</keyword>
<reference evidence="1 2" key="1">
    <citation type="journal article" date="2013" name="J. Virol.">
        <title>New Insights into the Evolution of Entomopoxvirinae from the Complete Genome Sequences of Four Entomopoxviruses Infecting Adoxophyes honmai, Choristoneura biennis, Choristoneura rosaceana, and Mythimna separata.</title>
        <authorList>
            <person name="Theze J."/>
            <person name="Takatsuka J."/>
            <person name="Li Z."/>
            <person name="Gallais J."/>
            <person name="Doucet D."/>
            <person name="Arif B."/>
            <person name="Nakai M."/>
            <person name="Herniou E.A."/>
        </authorList>
    </citation>
    <scope>NUCLEOTIDE SEQUENCE [LARGE SCALE GENOMIC DNA]</scope>
</reference>